<organism evidence="2 3">
    <name type="scientific">Glutamicibacter soli</name>
    <dbReference type="NCBI Taxonomy" id="453836"/>
    <lineage>
        <taxon>Bacteria</taxon>
        <taxon>Bacillati</taxon>
        <taxon>Actinomycetota</taxon>
        <taxon>Actinomycetes</taxon>
        <taxon>Micrococcales</taxon>
        <taxon>Micrococcaceae</taxon>
        <taxon>Glutamicibacter</taxon>
    </lineage>
</organism>
<dbReference type="GO" id="GO:0016740">
    <property type="term" value="F:transferase activity"/>
    <property type="evidence" value="ECO:0007669"/>
    <property type="project" value="UniProtKB-KW"/>
</dbReference>
<dbReference type="InterPro" id="IPR002575">
    <property type="entry name" value="Aminoglycoside_PTrfase"/>
</dbReference>
<dbReference type="AlphaFoldDB" id="A0A365YN67"/>
<keyword evidence="3" id="KW-1185">Reference proteome</keyword>
<feature type="domain" description="Aminoglycoside phosphotransferase" evidence="1">
    <location>
        <begin position="51"/>
        <end position="255"/>
    </location>
</feature>
<evidence type="ECO:0000313" key="3">
    <source>
        <dbReference type="Proteomes" id="UP000252167"/>
    </source>
</evidence>
<keyword evidence="2" id="KW-0808">Transferase</keyword>
<dbReference type="Proteomes" id="UP000252167">
    <property type="component" value="Unassembled WGS sequence"/>
</dbReference>
<sequence>MMKTAMREMTTRKLLLDQFLDPAQLDAVERWLPGCTMTADLSWHETDTLVLHLRTAGSDYILKSAGSSNHHFERELAAHQGPTAALVESGYGAALLFADSSARLMILEYLPGGLSEHTARELDPEFHRQAGDALRTLHQGEGHLDSAYESKLLAMSLKRLSQEHRIDPENERRAYEVLRAYQPRPVRLVPTHGDWQPRNWLSDHGKLKVIDFGRFDYRAPSTDLVRLANQQWLGHPELESAFLQGYGGDPRQARSWPIECLHEAIGTVIYAYRLGAEDFEAQGHRMLGRALQLAGC</sequence>
<proteinExistence type="predicted"/>
<dbReference type="SUPFAM" id="SSF56112">
    <property type="entry name" value="Protein kinase-like (PK-like)"/>
    <property type="match status" value="1"/>
</dbReference>
<comment type="caution">
    <text evidence="2">The sequence shown here is derived from an EMBL/GenBank/DDBJ whole genome shotgun (WGS) entry which is preliminary data.</text>
</comment>
<name>A0A365YN67_9MICC</name>
<dbReference type="EMBL" id="POAF01000001">
    <property type="protein sequence ID" value="RBM04151.1"/>
    <property type="molecule type" value="Genomic_DNA"/>
</dbReference>
<dbReference type="Pfam" id="PF01636">
    <property type="entry name" value="APH"/>
    <property type="match status" value="1"/>
</dbReference>
<accession>A0A365YN67</accession>
<dbReference type="InterPro" id="IPR011009">
    <property type="entry name" value="Kinase-like_dom_sf"/>
</dbReference>
<evidence type="ECO:0000313" key="2">
    <source>
        <dbReference type="EMBL" id="RBM04151.1"/>
    </source>
</evidence>
<gene>
    <name evidence="2" type="ORF">C1H84_02355</name>
</gene>
<dbReference type="RefSeq" id="WP_113606438.1">
    <property type="nucleotide sequence ID" value="NZ_POAF01000001.1"/>
</dbReference>
<protein>
    <submittedName>
        <fullName evidence="2">Aminoglycoside phosphotransferase</fullName>
    </submittedName>
</protein>
<evidence type="ECO:0000259" key="1">
    <source>
        <dbReference type="Pfam" id="PF01636"/>
    </source>
</evidence>
<dbReference type="Gene3D" id="3.90.1200.10">
    <property type="match status" value="1"/>
</dbReference>
<reference evidence="2 3" key="1">
    <citation type="submission" date="2018-01" db="EMBL/GenBank/DDBJ databases">
        <title>Glutamicibacter soli strain NHPC-3 Whole genome sequence and assembly.</title>
        <authorList>
            <person name="Choudhury P."/>
            <person name="Gupta D."/>
            <person name="Sengupta K."/>
            <person name="Jawed A."/>
            <person name="Sultana N."/>
            <person name="Saha P."/>
        </authorList>
    </citation>
    <scope>NUCLEOTIDE SEQUENCE [LARGE SCALE GENOMIC DNA]</scope>
    <source>
        <strain evidence="2 3">NHPC-3</strain>
    </source>
</reference>